<reference evidence="2" key="1">
    <citation type="journal article" date="2015" name="Nature">
        <title>Complex archaea that bridge the gap between prokaryotes and eukaryotes.</title>
        <authorList>
            <person name="Spang A."/>
            <person name="Saw J.H."/>
            <person name="Jorgensen S.L."/>
            <person name="Zaremba-Niedzwiedzka K."/>
            <person name="Martijn J."/>
            <person name="Lind A.E."/>
            <person name="van Eijk R."/>
            <person name="Schleper C."/>
            <person name="Guy L."/>
            <person name="Ettema T.J."/>
        </authorList>
    </citation>
    <scope>NUCLEOTIDE SEQUENCE</scope>
</reference>
<proteinExistence type="predicted"/>
<evidence type="ECO:0000313" key="2">
    <source>
        <dbReference type="EMBL" id="KKN04663.1"/>
    </source>
</evidence>
<dbReference type="PANTHER" id="PTHR37170:SF1">
    <property type="entry name" value="GLUTAREDOXIN-LIKE PROTEIN"/>
    <property type="match status" value="1"/>
</dbReference>
<dbReference type="InterPro" id="IPR036249">
    <property type="entry name" value="Thioredoxin-like_sf"/>
</dbReference>
<dbReference type="PANTHER" id="PTHR37170">
    <property type="entry name" value="GLUTAREDOXIN-RELATED"/>
    <property type="match status" value="1"/>
</dbReference>
<dbReference type="SUPFAM" id="SSF52833">
    <property type="entry name" value="Thioredoxin-like"/>
    <property type="match status" value="2"/>
</dbReference>
<dbReference type="EMBL" id="LAZR01004891">
    <property type="protein sequence ID" value="KKN04663.1"/>
    <property type="molecule type" value="Genomic_DNA"/>
</dbReference>
<gene>
    <name evidence="2" type="ORF">LCGC14_1095140</name>
</gene>
<evidence type="ECO:0000259" key="1">
    <source>
        <dbReference type="Pfam" id="PF13192"/>
    </source>
</evidence>
<dbReference type="AlphaFoldDB" id="A0A0F9QH62"/>
<sequence>MSQDDRYKEIIKKEMTKLTRPVTLKVFTCKEKQPDGSQIRECMDCGQFMALLQVYEENSNGMLTIEEMCIDENPEFAKQYDISRVPTILFIDETGKEIIRYLASPQGGEIQPFIQAVFAFAGAPNYYETTIRQNLDRIEPSTIKVMITDTCPYCPQVATIVNNFAIASKGKIRSIIIDIGANPDIGQYYDAAGVPYTIINDKKTLVGMVGAPEILKALMGGKIRVQY</sequence>
<feature type="domain" description="Thioredoxin-like fold" evidence="1">
    <location>
        <begin position="142"/>
        <end position="218"/>
    </location>
</feature>
<dbReference type="InterPro" id="IPR012336">
    <property type="entry name" value="Thioredoxin-like_fold"/>
</dbReference>
<protein>
    <recommendedName>
        <fullName evidence="1">Thioredoxin-like fold domain-containing protein</fullName>
    </recommendedName>
</protein>
<name>A0A0F9QH62_9ZZZZ</name>
<comment type="caution">
    <text evidence="2">The sequence shown here is derived from an EMBL/GenBank/DDBJ whole genome shotgun (WGS) entry which is preliminary data.</text>
</comment>
<dbReference type="Pfam" id="PF13192">
    <property type="entry name" value="Thioredoxin_3"/>
    <property type="match status" value="1"/>
</dbReference>
<accession>A0A0F9QH62</accession>
<dbReference type="Gene3D" id="3.40.30.10">
    <property type="entry name" value="Glutaredoxin"/>
    <property type="match status" value="2"/>
</dbReference>
<organism evidence="2">
    <name type="scientific">marine sediment metagenome</name>
    <dbReference type="NCBI Taxonomy" id="412755"/>
    <lineage>
        <taxon>unclassified sequences</taxon>
        <taxon>metagenomes</taxon>
        <taxon>ecological metagenomes</taxon>
    </lineage>
</organism>